<evidence type="ECO:0000313" key="2">
    <source>
        <dbReference type="EMBL" id="MFC4358276.1"/>
    </source>
</evidence>
<reference evidence="2 3" key="1">
    <citation type="journal article" date="2019" name="Int. J. Syst. Evol. Microbiol.">
        <title>The Global Catalogue of Microorganisms (GCM) 10K type strain sequencing project: providing services to taxonomists for standard genome sequencing and annotation.</title>
        <authorList>
            <consortium name="The Broad Institute Genomics Platform"/>
            <consortium name="The Broad Institute Genome Sequencing Center for Infectious Disease"/>
            <person name="Wu L."/>
            <person name="Ma J."/>
        </authorList>
    </citation>
    <scope>NUCLEOTIDE SEQUENCE [LARGE SCALE GENOMIC DNA]</scope>
    <source>
        <strain evidence="2 3">CGMCC 1.12553</strain>
    </source>
</reference>
<protein>
    <submittedName>
        <fullName evidence="2">Uncharacterized protein</fullName>
    </submittedName>
</protein>
<name>A0ABD5PBX4_9EURY</name>
<evidence type="ECO:0000313" key="3">
    <source>
        <dbReference type="Proteomes" id="UP001595921"/>
    </source>
</evidence>
<evidence type="ECO:0000256" key="1">
    <source>
        <dbReference type="SAM" id="MobiDB-lite"/>
    </source>
</evidence>
<dbReference type="Proteomes" id="UP001595921">
    <property type="component" value="Unassembled WGS sequence"/>
</dbReference>
<organism evidence="2 3">
    <name type="scientific">Halobium salinum</name>
    <dbReference type="NCBI Taxonomy" id="1364940"/>
    <lineage>
        <taxon>Archaea</taxon>
        <taxon>Methanobacteriati</taxon>
        <taxon>Methanobacteriota</taxon>
        <taxon>Stenosarchaea group</taxon>
        <taxon>Halobacteria</taxon>
        <taxon>Halobacteriales</taxon>
        <taxon>Haloferacaceae</taxon>
        <taxon>Halobium</taxon>
    </lineage>
</organism>
<comment type="caution">
    <text evidence="2">The sequence shown here is derived from an EMBL/GenBank/DDBJ whole genome shotgun (WGS) entry which is preliminary data.</text>
</comment>
<accession>A0ABD5PBX4</accession>
<dbReference type="EMBL" id="JBHSDS010000006">
    <property type="protein sequence ID" value="MFC4358276.1"/>
    <property type="molecule type" value="Genomic_DNA"/>
</dbReference>
<dbReference type="RefSeq" id="WP_267624050.1">
    <property type="nucleotide sequence ID" value="NZ_JAODIW010000008.1"/>
</dbReference>
<dbReference type="AlphaFoldDB" id="A0ABD5PBX4"/>
<keyword evidence="3" id="KW-1185">Reference proteome</keyword>
<feature type="region of interest" description="Disordered" evidence="1">
    <location>
        <begin position="1"/>
        <end position="31"/>
    </location>
</feature>
<sequence length="50" mass="5455">MTEPAGSKPQEEEEEADDAHLADVQDGAGCTEIWEHLSDRREANDVAADD</sequence>
<gene>
    <name evidence="2" type="ORF">ACFO0N_09995</name>
</gene>
<proteinExistence type="predicted"/>